<dbReference type="GO" id="GO:0007165">
    <property type="term" value="P:signal transduction"/>
    <property type="evidence" value="ECO:0007669"/>
    <property type="project" value="InterPro"/>
</dbReference>
<protein>
    <recommendedName>
        <fullName evidence="1">RBD domain-containing protein</fullName>
    </recommendedName>
</protein>
<dbReference type="PROSITE" id="PS50898">
    <property type="entry name" value="RBD"/>
    <property type="match status" value="1"/>
</dbReference>
<dbReference type="InterPro" id="IPR029071">
    <property type="entry name" value="Ubiquitin-like_domsf"/>
</dbReference>
<dbReference type="SUPFAM" id="SSF54236">
    <property type="entry name" value="Ubiquitin-like"/>
    <property type="match status" value="1"/>
</dbReference>
<evidence type="ECO:0000313" key="2">
    <source>
        <dbReference type="EMBL" id="KAF3429758.1"/>
    </source>
</evidence>
<proteinExistence type="predicted"/>
<dbReference type="EMBL" id="WNWW01000146">
    <property type="protein sequence ID" value="KAF3429758.1"/>
    <property type="molecule type" value="Genomic_DNA"/>
</dbReference>
<evidence type="ECO:0000259" key="1">
    <source>
        <dbReference type="PROSITE" id="PS50898"/>
    </source>
</evidence>
<name>A0A833RVE6_9HYME</name>
<dbReference type="Gene3D" id="3.10.20.90">
    <property type="entry name" value="Phosphatidylinositol 3-kinase Catalytic Subunit, Chain A, domain 1"/>
    <property type="match status" value="1"/>
</dbReference>
<sequence length="133" mass="15054">MCFFLAHSVNAVRIVGDYCHVRIVMHVFGSVCIWTIDTKYPSSVLAGQEVEVVPTKILKVDLPSRRTITVIAHKGRTLKDVLRPLLNKYGFNLEIITVWNENHRISMDIQAIDAPARLVLTNIKDQGNEDVEL</sequence>
<dbReference type="InterPro" id="IPR003116">
    <property type="entry name" value="RBD_dom"/>
</dbReference>
<dbReference type="AlphaFoldDB" id="A0A833RVE6"/>
<organism evidence="2 3">
    <name type="scientific">Frieseomelitta varia</name>
    <dbReference type="NCBI Taxonomy" id="561572"/>
    <lineage>
        <taxon>Eukaryota</taxon>
        <taxon>Metazoa</taxon>
        <taxon>Ecdysozoa</taxon>
        <taxon>Arthropoda</taxon>
        <taxon>Hexapoda</taxon>
        <taxon>Insecta</taxon>
        <taxon>Pterygota</taxon>
        <taxon>Neoptera</taxon>
        <taxon>Endopterygota</taxon>
        <taxon>Hymenoptera</taxon>
        <taxon>Apocrita</taxon>
        <taxon>Aculeata</taxon>
        <taxon>Apoidea</taxon>
        <taxon>Anthophila</taxon>
        <taxon>Apidae</taxon>
        <taxon>Frieseomelitta</taxon>
    </lineage>
</organism>
<reference evidence="2" key="1">
    <citation type="submission" date="2019-11" db="EMBL/GenBank/DDBJ databases">
        <title>The nuclear and mitochondrial genomes of Frieseomelitta varia - a highly eusocial stingless bee (Meliponini) with a permanently sterile worker caste.</title>
        <authorList>
            <person name="Freitas F.C.P."/>
            <person name="Lourenco A.P."/>
            <person name="Nunes F.M.F."/>
            <person name="Paschoal A.R."/>
            <person name="Abreu F.C.P."/>
            <person name="Barbin F.O."/>
            <person name="Bataglia L."/>
            <person name="Cardoso-Junior C.A.M."/>
            <person name="Cervoni M.S."/>
            <person name="Silva S.R."/>
            <person name="Dalarmi F."/>
            <person name="Del Lama M.A."/>
            <person name="Depintor T.S."/>
            <person name="Ferreira K.M."/>
            <person name="Goria P.S."/>
            <person name="Jaskot M.C."/>
            <person name="Lago D.C."/>
            <person name="Luna-Lucena D."/>
            <person name="Moda L.M."/>
            <person name="Nascimento L."/>
            <person name="Pedrino M."/>
            <person name="Rabico F.O."/>
            <person name="Sanches F.C."/>
            <person name="Santos D.E."/>
            <person name="Santos C.G."/>
            <person name="Vieira J."/>
            <person name="Lopes T.F."/>
            <person name="Barchuk A.R."/>
            <person name="Hartfelder K."/>
            <person name="Simoes Z.L.P."/>
            <person name="Bitondi M.M.G."/>
            <person name="Pinheiro D.G."/>
        </authorList>
    </citation>
    <scope>NUCLEOTIDE SEQUENCE</scope>
    <source>
        <strain evidence="2">USP_RPSP 00005682</strain>
        <tissue evidence="2">Whole individual</tissue>
    </source>
</reference>
<feature type="domain" description="RBD" evidence="1">
    <location>
        <begin position="56"/>
        <end position="123"/>
    </location>
</feature>
<accession>A0A833RVE6</accession>
<evidence type="ECO:0000313" key="3">
    <source>
        <dbReference type="Proteomes" id="UP000655588"/>
    </source>
</evidence>
<gene>
    <name evidence="2" type="ORF">E2986_01938</name>
</gene>
<dbReference type="Proteomes" id="UP000655588">
    <property type="component" value="Unassembled WGS sequence"/>
</dbReference>
<keyword evidence="3" id="KW-1185">Reference proteome</keyword>
<comment type="caution">
    <text evidence="2">The sequence shown here is derived from an EMBL/GenBank/DDBJ whole genome shotgun (WGS) entry which is preliminary data.</text>
</comment>